<organism evidence="1 2">
    <name type="scientific">Chironomus riparius</name>
    <dbReference type="NCBI Taxonomy" id="315576"/>
    <lineage>
        <taxon>Eukaryota</taxon>
        <taxon>Metazoa</taxon>
        <taxon>Ecdysozoa</taxon>
        <taxon>Arthropoda</taxon>
        <taxon>Hexapoda</taxon>
        <taxon>Insecta</taxon>
        <taxon>Pterygota</taxon>
        <taxon>Neoptera</taxon>
        <taxon>Endopterygota</taxon>
        <taxon>Diptera</taxon>
        <taxon>Nematocera</taxon>
        <taxon>Chironomoidea</taxon>
        <taxon>Chironomidae</taxon>
        <taxon>Chironominae</taxon>
        <taxon>Chironomus</taxon>
    </lineage>
</organism>
<name>A0A9N9SA94_9DIPT</name>
<accession>A0A9N9SA94</accession>
<dbReference type="EMBL" id="OU895880">
    <property type="protein sequence ID" value="CAG9811961.1"/>
    <property type="molecule type" value="Genomic_DNA"/>
</dbReference>
<reference evidence="1" key="1">
    <citation type="submission" date="2022-01" db="EMBL/GenBank/DDBJ databases">
        <authorList>
            <person name="King R."/>
        </authorList>
    </citation>
    <scope>NUCLEOTIDE SEQUENCE</scope>
</reference>
<dbReference type="Proteomes" id="UP001153620">
    <property type="component" value="Chromosome 4"/>
</dbReference>
<evidence type="ECO:0000313" key="2">
    <source>
        <dbReference type="Proteomes" id="UP001153620"/>
    </source>
</evidence>
<proteinExistence type="predicted"/>
<reference evidence="1" key="2">
    <citation type="submission" date="2022-10" db="EMBL/GenBank/DDBJ databases">
        <authorList>
            <consortium name="ENA_rothamsted_submissions"/>
            <consortium name="culmorum"/>
            <person name="King R."/>
        </authorList>
    </citation>
    <scope>NUCLEOTIDE SEQUENCE</scope>
</reference>
<evidence type="ECO:0000313" key="1">
    <source>
        <dbReference type="EMBL" id="CAG9811961.1"/>
    </source>
</evidence>
<dbReference type="AlphaFoldDB" id="A0A9N9SA94"/>
<sequence>MTEIGSCFKSSLCGGSTASITPRDLIIHGQATDILSEFSATTLVTLQDLSDHLNEIARHRDDSNFKMLNKRALKSGDNLKNATKQKLEIAFRELLEKLANLVDIDPEIINNVLNNSPILSRDVARIQEFIKTGKLLYDSANNVVDGKDDEFLIHIMNKSQAENVKFNLSGC</sequence>
<protein>
    <submittedName>
        <fullName evidence="1">Uncharacterized protein</fullName>
    </submittedName>
</protein>
<gene>
    <name evidence="1" type="ORF">CHIRRI_LOCUS14768</name>
</gene>
<keyword evidence="2" id="KW-1185">Reference proteome</keyword>